<keyword evidence="3" id="KW-1185">Reference proteome</keyword>
<dbReference type="Pfam" id="PF01928">
    <property type="entry name" value="CYTH"/>
    <property type="match status" value="1"/>
</dbReference>
<dbReference type="Proteomes" id="UP001556040">
    <property type="component" value="Unassembled WGS sequence"/>
</dbReference>
<sequence>MSQELEIEFKNLLTKEEYVRLRTSFHFPSQEIITQENHYFDTPLFHLKEKGAALRIREKNGTYQLTLKQPVEEGILETHQAIHSIAANDMMMGGELVSGEVCDLLLLMNIPTHKIVHFGSLNTKRVEVPYENGLLVMDHSHYFTEEDFELEYEVTNRTEGEQSFIKLLSSYKIPLRETDSKIERFYKEKIRQTQM</sequence>
<accession>A0ABV3Q2L9</accession>
<protein>
    <submittedName>
        <fullName evidence="2">CYTH domain-containing protein</fullName>
    </submittedName>
</protein>
<evidence type="ECO:0000259" key="1">
    <source>
        <dbReference type="PROSITE" id="PS51707"/>
    </source>
</evidence>
<dbReference type="InterPro" id="IPR023577">
    <property type="entry name" value="CYTH_domain"/>
</dbReference>
<organism evidence="2 3">
    <name type="scientific">Jeotgalibacillus marinus</name>
    <dbReference type="NCBI Taxonomy" id="86667"/>
    <lineage>
        <taxon>Bacteria</taxon>
        <taxon>Bacillati</taxon>
        <taxon>Bacillota</taxon>
        <taxon>Bacilli</taxon>
        <taxon>Bacillales</taxon>
        <taxon>Caryophanaceae</taxon>
        <taxon>Jeotgalibacillus</taxon>
    </lineage>
</organism>
<name>A0ABV3Q2L9_9BACL</name>
<dbReference type="PIRSF" id="PIRSF012526">
    <property type="entry name" value="CYTH_UCP012526"/>
    <property type="match status" value="1"/>
</dbReference>
<dbReference type="SUPFAM" id="SSF55154">
    <property type="entry name" value="CYTH-like phosphatases"/>
    <property type="match status" value="1"/>
</dbReference>
<dbReference type="InterPro" id="IPR009195">
    <property type="entry name" value="Uncharacterised_YjbK"/>
</dbReference>
<dbReference type="EMBL" id="JBFMIA010000004">
    <property type="protein sequence ID" value="MEW9501586.1"/>
    <property type="molecule type" value="Genomic_DNA"/>
</dbReference>
<evidence type="ECO:0000313" key="2">
    <source>
        <dbReference type="EMBL" id="MEW9501586.1"/>
    </source>
</evidence>
<comment type="caution">
    <text evidence="2">The sequence shown here is derived from an EMBL/GenBank/DDBJ whole genome shotgun (WGS) entry which is preliminary data.</text>
</comment>
<gene>
    <name evidence="2" type="ORF">AB1471_07205</name>
</gene>
<reference evidence="2 3" key="1">
    <citation type="journal article" date="1979" name="Int. J. Syst. Evol. Microbiol.">
        <title>Bacillus globisporus subsp. marinus subsp. nov.</title>
        <authorList>
            <person name="Liu H."/>
        </authorList>
    </citation>
    <scope>NUCLEOTIDE SEQUENCE [LARGE SCALE GENOMIC DNA]</scope>
    <source>
        <strain evidence="2 3">DSM 1297</strain>
    </source>
</reference>
<dbReference type="InterPro" id="IPR033469">
    <property type="entry name" value="CYTH-like_dom_sf"/>
</dbReference>
<proteinExistence type="predicted"/>
<evidence type="ECO:0000313" key="3">
    <source>
        <dbReference type="Proteomes" id="UP001556040"/>
    </source>
</evidence>
<dbReference type="SMART" id="SM01118">
    <property type="entry name" value="CYTH"/>
    <property type="match status" value="1"/>
</dbReference>
<dbReference type="Gene3D" id="2.40.320.10">
    <property type="entry name" value="Hypothetical Protein Pfu-838710-001"/>
    <property type="match status" value="1"/>
</dbReference>
<dbReference type="PROSITE" id="PS51707">
    <property type="entry name" value="CYTH"/>
    <property type="match status" value="1"/>
</dbReference>
<feature type="domain" description="CYTH" evidence="1">
    <location>
        <begin position="4"/>
        <end position="192"/>
    </location>
</feature>
<dbReference type="CDD" id="cd07762">
    <property type="entry name" value="CYTH-like_Pase_1"/>
    <property type="match status" value="1"/>
</dbReference>
<dbReference type="RefSeq" id="WP_367779069.1">
    <property type="nucleotide sequence ID" value="NZ_JBFMIA010000004.1"/>
</dbReference>